<keyword evidence="1" id="KW-0051">Antiviral defense</keyword>
<feature type="region of interest" description="Disordered" evidence="3">
    <location>
        <begin position="261"/>
        <end position="290"/>
    </location>
</feature>
<dbReference type="PANTHER" id="PTHR35579">
    <property type="entry name" value="CRISPR SYSTEM CMS ENDORIBONUCLEASE CSM3"/>
    <property type="match status" value="1"/>
</dbReference>
<accession>A0A9X1NMP1</accession>
<dbReference type="InterPro" id="IPR052216">
    <property type="entry name" value="CRISPR_Csm3_endoribonuclease"/>
</dbReference>
<feature type="domain" description="CRISPR type III-associated protein" evidence="4">
    <location>
        <begin position="3"/>
        <end position="214"/>
    </location>
</feature>
<dbReference type="RefSeq" id="WP_231449762.1">
    <property type="nucleotide sequence ID" value="NZ_JAJOMB010000036.1"/>
</dbReference>
<sequence>MNIRFVSDWHVGTGDGRAGVVDAAVHRDPAGLPYVPGKSLTGHWRDACATVADALDTTSATTTNTRSWAQWAEWLFGTDNQGGPEGTGSRLPGETPDASTALDSWVPLPASVGIGPGVLPDRWRETLSGKPALIEGLFCLRPGVALDPVSGTAREEHLRLEERVMAGLPLSAEVRATVSGGETQLPEPAELLLRAGARLVDGLGGKRNRGAGRVHLILPGVEMADDLAATLTEATADGSITGWDPAEPQDLRLQELLADTDLLDAPGPTPPPPQRPPALPLGSGSAASPVPGNVQDAWTYRVVFRVQTPVLAAVRRQGNVQESSTEIPGTTLFPAVLERLTSNDQVGLSEISVGNAVPAVQVPDGTVAAAHLAPLTWFNPDKGRSPLIINRSCTGEDRSRRAKPARGRYARSQDVSWQAVAVEFTDSTHPVIDDRLRRPVESAGGGLFTYLGIAAGTLLVSEIRLPQRAGLRLKSGDVLRIGRSRKDDFGQLRVESVTGSPDSVHPSSQALDRSRLQVWCISDVLLRGERLQPDPTPRGLAREVGRRLNKNLQVLMDETFSDGSGSRLLTATAVRRTEGFRPRWHRPRPAYTALSAGSVVTLATIDGSMIDGDLIAELERTGVGERVAEGYGQVRIDPLELTTESPAIVEPISSAPGPSLHTPLDDLPISRPTPVEQACWLEIVRRRTAQLVLSPPSSLLPLEFSPGRSQLGALRTQLSRLPLDATMPQTEVHEWFRGLQASLARLSWSPQTYEAARALLLGVSPHHGRLGGDEPLHDRWERHPVWDYLGLSGAQPDLVLAAGREPLLRRALLRDAQSTVLLGLLRHHQAQTSAAGEAPS</sequence>
<evidence type="ECO:0000313" key="5">
    <source>
        <dbReference type="EMBL" id="MCD5316910.1"/>
    </source>
</evidence>
<dbReference type="GO" id="GO:0051607">
    <property type="term" value="P:defense response to virus"/>
    <property type="evidence" value="ECO:0007669"/>
    <property type="project" value="UniProtKB-KW"/>
</dbReference>
<proteinExistence type="predicted"/>
<dbReference type="Proteomes" id="UP001138997">
    <property type="component" value="Unassembled WGS sequence"/>
</dbReference>
<organism evidence="5 6">
    <name type="scientific">Kineosporia babensis</name>
    <dbReference type="NCBI Taxonomy" id="499548"/>
    <lineage>
        <taxon>Bacteria</taxon>
        <taxon>Bacillati</taxon>
        <taxon>Actinomycetota</taxon>
        <taxon>Actinomycetes</taxon>
        <taxon>Kineosporiales</taxon>
        <taxon>Kineosporiaceae</taxon>
        <taxon>Kineosporia</taxon>
    </lineage>
</organism>
<evidence type="ECO:0000256" key="2">
    <source>
        <dbReference type="ARBA" id="ARBA00093789"/>
    </source>
</evidence>
<dbReference type="CDD" id="cd09726">
    <property type="entry name" value="RAMP_I_III"/>
    <property type="match status" value="1"/>
</dbReference>
<dbReference type="InterPro" id="IPR005537">
    <property type="entry name" value="RAMP_III_fam"/>
</dbReference>
<protein>
    <submittedName>
        <fullName evidence="5">RAMP superfamily CRISPR-associated protein</fullName>
    </submittedName>
</protein>
<dbReference type="Pfam" id="PF03787">
    <property type="entry name" value="RAMPs"/>
    <property type="match status" value="1"/>
</dbReference>
<comment type="subunit">
    <text evidence="2">Part of the Csm effector complex that includes Cas10, Csm2, Csm3, Csm4 and Csm5.</text>
</comment>
<keyword evidence="6" id="KW-1185">Reference proteome</keyword>
<evidence type="ECO:0000256" key="1">
    <source>
        <dbReference type="ARBA" id="ARBA00023118"/>
    </source>
</evidence>
<dbReference type="AlphaFoldDB" id="A0A9X1NMP1"/>
<reference evidence="5" key="1">
    <citation type="submission" date="2021-11" db="EMBL/GenBank/DDBJ databases">
        <title>Streptomyces corallinus and Kineosporia corallina sp. nov., two new coral-derived marine actinobacteria.</title>
        <authorList>
            <person name="Buangrab K."/>
            <person name="Sutthacheep M."/>
            <person name="Yeemin T."/>
            <person name="Harunari E."/>
            <person name="Igarashi Y."/>
            <person name="Sripreechasak P."/>
            <person name="Kanchanasin P."/>
            <person name="Tanasupawat S."/>
            <person name="Phongsopitanun W."/>
        </authorList>
    </citation>
    <scope>NUCLEOTIDE SEQUENCE</scope>
    <source>
        <strain evidence="5">JCM 31032</strain>
    </source>
</reference>
<dbReference type="EMBL" id="JAJOMB010000036">
    <property type="protein sequence ID" value="MCD5316910.1"/>
    <property type="molecule type" value="Genomic_DNA"/>
</dbReference>
<feature type="region of interest" description="Disordered" evidence="3">
    <location>
        <begin position="649"/>
        <end position="668"/>
    </location>
</feature>
<feature type="region of interest" description="Disordered" evidence="3">
    <location>
        <begin position="77"/>
        <end position="97"/>
    </location>
</feature>
<name>A0A9X1NMP1_9ACTN</name>
<evidence type="ECO:0000313" key="6">
    <source>
        <dbReference type="Proteomes" id="UP001138997"/>
    </source>
</evidence>
<comment type="caution">
    <text evidence="5">The sequence shown here is derived from an EMBL/GenBank/DDBJ whole genome shotgun (WGS) entry which is preliminary data.</text>
</comment>
<gene>
    <name evidence="5" type="ORF">LR394_39040</name>
</gene>
<evidence type="ECO:0000256" key="3">
    <source>
        <dbReference type="SAM" id="MobiDB-lite"/>
    </source>
</evidence>
<feature type="compositionally biased region" description="Pro residues" evidence="3">
    <location>
        <begin position="267"/>
        <end position="279"/>
    </location>
</feature>
<evidence type="ECO:0000259" key="4">
    <source>
        <dbReference type="Pfam" id="PF03787"/>
    </source>
</evidence>
<dbReference type="PANTHER" id="PTHR35579:SF3">
    <property type="entry name" value="CRISPR SYSTEM CMS ENDORIBONUCLEASE CSM3"/>
    <property type="match status" value="1"/>
</dbReference>